<dbReference type="Gramene" id="ERN09865">
    <property type="protein sequence ID" value="ERN09865"/>
    <property type="gene ID" value="AMTR_s00013p00093400"/>
</dbReference>
<organism evidence="1 2">
    <name type="scientific">Amborella trichopoda</name>
    <dbReference type="NCBI Taxonomy" id="13333"/>
    <lineage>
        <taxon>Eukaryota</taxon>
        <taxon>Viridiplantae</taxon>
        <taxon>Streptophyta</taxon>
        <taxon>Embryophyta</taxon>
        <taxon>Tracheophyta</taxon>
        <taxon>Spermatophyta</taxon>
        <taxon>Magnoliopsida</taxon>
        <taxon>Amborellales</taxon>
        <taxon>Amborellaceae</taxon>
        <taxon>Amborella</taxon>
    </lineage>
</organism>
<dbReference type="EMBL" id="KI392979">
    <property type="protein sequence ID" value="ERN09865.1"/>
    <property type="molecule type" value="Genomic_DNA"/>
</dbReference>
<keyword evidence="2" id="KW-1185">Reference proteome</keyword>
<dbReference type="Proteomes" id="UP000017836">
    <property type="component" value="Unassembled WGS sequence"/>
</dbReference>
<reference evidence="2" key="1">
    <citation type="journal article" date="2013" name="Science">
        <title>The Amborella genome and the evolution of flowering plants.</title>
        <authorList>
            <consortium name="Amborella Genome Project"/>
        </authorList>
    </citation>
    <scope>NUCLEOTIDE SEQUENCE [LARGE SCALE GENOMIC DNA]</scope>
</reference>
<name>W1PRJ1_AMBTC</name>
<dbReference type="HOGENOM" id="CLU_2136828_0_0_1"/>
<protein>
    <submittedName>
        <fullName evidence="1">Uncharacterized protein</fullName>
    </submittedName>
</protein>
<accession>W1PRJ1</accession>
<dbReference type="AlphaFoldDB" id="W1PRJ1"/>
<gene>
    <name evidence="1" type="ORF">AMTR_s00013p00093400</name>
</gene>
<evidence type="ECO:0000313" key="1">
    <source>
        <dbReference type="EMBL" id="ERN09865.1"/>
    </source>
</evidence>
<proteinExistence type="predicted"/>
<evidence type="ECO:0000313" key="2">
    <source>
        <dbReference type="Proteomes" id="UP000017836"/>
    </source>
</evidence>
<sequence>MQENIIKCEFGSLWTYPSQLDGMHVALMDHVGPIDDRLHVHVVFDMGSSWTWNPHHSPKNLLFQVGQMMCRPSKERESGVRKYGGHLHASVIKYFQYCDSARVQQHYFMLKYG</sequence>